<evidence type="ECO:0000313" key="9">
    <source>
        <dbReference type="EMBL" id="KAJ1690578.1"/>
    </source>
</evidence>
<dbReference type="PANTHER" id="PTHR17039">
    <property type="entry name" value="U3 SMALL NUCLEOLAR RIBONUCLEOPROTEIN PROTEIN MPP10"/>
    <property type="match status" value="1"/>
</dbReference>
<dbReference type="Proteomes" id="UP001151287">
    <property type="component" value="Unassembled WGS sequence"/>
</dbReference>
<dbReference type="EMBL" id="JAMQYH010000004">
    <property type="protein sequence ID" value="KAJ1690578.1"/>
    <property type="molecule type" value="Genomic_DNA"/>
</dbReference>
<dbReference type="AlphaFoldDB" id="A0A9Q0CB10"/>
<dbReference type="PIRSF" id="PIRSF017300">
    <property type="entry name" value="snoRNP_Mpp10"/>
    <property type="match status" value="1"/>
</dbReference>
<feature type="compositionally biased region" description="Acidic residues" evidence="8">
    <location>
        <begin position="205"/>
        <end position="222"/>
    </location>
</feature>
<protein>
    <recommendedName>
        <fullName evidence="7">U3 small nucleolar ribonucleoprotein protein MPP10</fullName>
    </recommendedName>
</protein>
<evidence type="ECO:0000256" key="2">
    <source>
        <dbReference type="ARBA" id="ARBA00022517"/>
    </source>
</evidence>
<proteinExistence type="inferred from homology"/>
<dbReference type="GO" id="GO:0034457">
    <property type="term" value="C:Mpp10 complex"/>
    <property type="evidence" value="ECO:0007669"/>
    <property type="project" value="UniProtKB-UniRule"/>
</dbReference>
<evidence type="ECO:0000256" key="5">
    <source>
        <dbReference type="ARBA" id="ARBA00023274"/>
    </source>
</evidence>
<evidence type="ECO:0000256" key="1">
    <source>
        <dbReference type="ARBA" id="ARBA00004604"/>
    </source>
</evidence>
<reference evidence="9" key="1">
    <citation type="journal article" date="2022" name="Cell">
        <title>Repeat-based holocentromeres influence genome architecture and karyotype evolution.</title>
        <authorList>
            <person name="Hofstatter P.G."/>
            <person name="Thangavel G."/>
            <person name="Lux T."/>
            <person name="Neumann P."/>
            <person name="Vondrak T."/>
            <person name="Novak P."/>
            <person name="Zhang M."/>
            <person name="Costa L."/>
            <person name="Castellani M."/>
            <person name="Scott A."/>
            <person name="Toegelov H."/>
            <person name="Fuchs J."/>
            <person name="Mata-Sucre Y."/>
            <person name="Dias Y."/>
            <person name="Vanzela A.L.L."/>
            <person name="Huettel B."/>
            <person name="Almeida C.C.S."/>
            <person name="Simkova H."/>
            <person name="Souza G."/>
            <person name="Pedrosa-Harand A."/>
            <person name="Macas J."/>
            <person name="Mayer K.F.X."/>
            <person name="Houben A."/>
            <person name="Marques A."/>
        </authorList>
    </citation>
    <scope>NUCLEOTIDE SEQUENCE</scope>
    <source>
        <strain evidence="9">RhyBre1mFocal</strain>
    </source>
</reference>
<evidence type="ECO:0000256" key="7">
    <source>
        <dbReference type="PIRNR" id="PIRNR017300"/>
    </source>
</evidence>
<accession>A0A9Q0CB10</accession>
<dbReference type="PANTHER" id="PTHR17039:SF0">
    <property type="entry name" value="U3 SMALL NUCLEOLAR RIBONUCLEOPROTEIN PROTEIN MPP10"/>
    <property type="match status" value="1"/>
</dbReference>
<evidence type="ECO:0000256" key="4">
    <source>
        <dbReference type="ARBA" id="ARBA00023242"/>
    </source>
</evidence>
<comment type="similarity">
    <text evidence="6 7">Belongs to the MPP10 family.</text>
</comment>
<keyword evidence="3 7" id="KW-0698">rRNA processing</keyword>
<feature type="compositionally biased region" description="Basic and acidic residues" evidence="8">
    <location>
        <begin position="265"/>
        <end position="276"/>
    </location>
</feature>
<evidence type="ECO:0000256" key="3">
    <source>
        <dbReference type="ARBA" id="ARBA00022552"/>
    </source>
</evidence>
<feature type="region of interest" description="Disordered" evidence="8">
    <location>
        <begin position="509"/>
        <end position="555"/>
    </location>
</feature>
<feature type="compositionally biased region" description="Basic and acidic residues" evidence="8">
    <location>
        <begin position="157"/>
        <end position="167"/>
    </location>
</feature>
<keyword evidence="5 7" id="KW-0687">Ribonucleoprotein</keyword>
<name>A0A9Q0CB10_9POAL</name>
<evidence type="ECO:0000256" key="8">
    <source>
        <dbReference type="SAM" id="MobiDB-lite"/>
    </source>
</evidence>
<feature type="compositionally biased region" description="Basic residues" evidence="8">
    <location>
        <begin position="521"/>
        <end position="532"/>
    </location>
</feature>
<feature type="compositionally biased region" description="Acidic residues" evidence="8">
    <location>
        <begin position="277"/>
        <end position="299"/>
    </location>
</feature>
<keyword evidence="10" id="KW-1185">Reference proteome</keyword>
<dbReference type="GO" id="GO:0032040">
    <property type="term" value="C:small-subunit processome"/>
    <property type="evidence" value="ECO:0007669"/>
    <property type="project" value="TreeGrafter"/>
</dbReference>
<dbReference type="Pfam" id="PF04006">
    <property type="entry name" value="Mpp10"/>
    <property type="match status" value="1"/>
</dbReference>
<sequence>MGEEALNRLRTTEPVAYLAPSSELSRLTRAASAHLYSSLLPFCPTKPPLDHLLSDESFDAEQIWSQIDLLSKPLLPFLRRQLSRLEKESKLQSSLPGKPLKSTGKTKKDEEEEENISEELSLGDEEEGDEDEDNEEEQDEEEFEDKDEEEGEDEKGEGEVKDKAVEDNFLKIKELEKFLEDGEAEEYGLPTQKKKIDQDYQDNGNETDQDEEDDDDDEEDALDIGNLGDGSEGELEEEMENARYEDFFGCQSNKGAQKKSSRKKVNFDDRPQIKEIDYEETDDEIENKEIEYQENDDETENNKKNMSTHEKEVAKLRSKIEEMERANLEPKSWTMIGEVTAAKRPVNSALEVDLDFEHNVRPAPVITEEVTASLEELIKKRIIDGQFDDVQRAPSLPSKAPRELKELDENKSKKGLAEIYEEEYAQKTGLATAPISVSDELKKEAEMLFKKICLKLDALSHFHFAPKPIIEDMSIQANVPALAMEEIAPIAVSDAAMLAPEEIFEGKGAIKDERELTGADRKRRRASKKRRFKAESAKRSAKKPRPTTDANGNCI</sequence>
<keyword evidence="2 7" id="KW-0690">Ribosome biogenesis</keyword>
<organism evidence="9 10">
    <name type="scientific">Rhynchospora breviuscula</name>
    <dbReference type="NCBI Taxonomy" id="2022672"/>
    <lineage>
        <taxon>Eukaryota</taxon>
        <taxon>Viridiplantae</taxon>
        <taxon>Streptophyta</taxon>
        <taxon>Embryophyta</taxon>
        <taxon>Tracheophyta</taxon>
        <taxon>Spermatophyta</taxon>
        <taxon>Magnoliopsida</taxon>
        <taxon>Liliopsida</taxon>
        <taxon>Poales</taxon>
        <taxon>Cyperaceae</taxon>
        <taxon>Cyperoideae</taxon>
        <taxon>Rhynchosporeae</taxon>
        <taxon>Rhynchospora</taxon>
    </lineage>
</organism>
<comment type="caution">
    <text evidence="9">The sequence shown here is derived from an EMBL/GenBank/DDBJ whole genome shotgun (WGS) entry which is preliminary data.</text>
</comment>
<feature type="region of interest" description="Disordered" evidence="8">
    <location>
        <begin position="179"/>
        <end position="313"/>
    </location>
</feature>
<comment type="subcellular location">
    <subcellularLocation>
        <location evidence="1 7">Nucleus</location>
        <location evidence="1 7">Nucleolus</location>
    </subcellularLocation>
</comment>
<feature type="compositionally biased region" description="Basic and acidic residues" evidence="8">
    <location>
        <begin position="509"/>
        <end position="520"/>
    </location>
</feature>
<keyword evidence="4 7" id="KW-0539">Nucleus</keyword>
<feature type="compositionally biased region" description="Basic and acidic residues" evidence="8">
    <location>
        <begin position="300"/>
        <end position="313"/>
    </location>
</feature>
<feature type="region of interest" description="Disordered" evidence="8">
    <location>
        <begin position="88"/>
        <end position="167"/>
    </location>
</feature>
<dbReference type="GO" id="GO:0005732">
    <property type="term" value="C:sno(s)RNA-containing ribonucleoprotein complex"/>
    <property type="evidence" value="ECO:0007669"/>
    <property type="project" value="UniProtKB-UniRule"/>
</dbReference>
<evidence type="ECO:0000313" key="10">
    <source>
        <dbReference type="Proteomes" id="UP001151287"/>
    </source>
</evidence>
<feature type="compositionally biased region" description="Acidic residues" evidence="8">
    <location>
        <begin position="110"/>
        <end position="156"/>
    </location>
</feature>
<comment type="function">
    <text evidence="7">Involved in nucleolar processing of pre-18S ribosomal RNA.</text>
</comment>
<gene>
    <name evidence="9" type="ORF">LUZ63_014733</name>
</gene>
<dbReference type="InterPro" id="IPR012173">
    <property type="entry name" value="Mpp10"/>
</dbReference>
<evidence type="ECO:0000256" key="6">
    <source>
        <dbReference type="ARBA" id="ARBA00029455"/>
    </source>
</evidence>
<dbReference type="GO" id="GO:0006364">
    <property type="term" value="P:rRNA processing"/>
    <property type="evidence" value="ECO:0007669"/>
    <property type="project" value="UniProtKB-KW"/>
</dbReference>
<dbReference type="OrthoDB" id="445326at2759"/>